<name>A0ABP0DVS9_9PEZI</name>
<evidence type="ECO:0008006" key="4">
    <source>
        <dbReference type="Google" id="ProtNLM"/>
    </source>
</evidence>
<feature type="compositionally biased region" description="Basic and acidic residues" evidence="1">
    <location>
        <begin position="187"/>
        <end position="212"/>
    </location>
</feature>
<dbReference type="EMBL" id="CAWUON010000087">
    <property type="protein sequence ID" value="CAK7272302.1"/>
    <property type="molecule type" value="Genomic_DNA"/>
</dbReference>
<keyword evidence="3" id="KW-1185">Reference proteome</keyword>
<comment type="caution">
    <text evidence="2">The sequence shown here is derived from an EMBL/GenBank/DDBJ whole genome shotgun (WGS) entry which is preliminary data.</text>
</comment>
<evidence type="ECO:0000256" key="1">
    <source>
        <dbReference type="SAM" id="MobiDB-lite"/>
    </source>
</evidence>
<evidence type="ECO:0000313" key="2">
    <source>
        <dbReference type="EMBL" id="CAK7272302.1"/>
    </source>
</evidence>
<protein>
    <recommendedName>
        <fullName evidence="4">F-box domain containing protein</fullName>
    </recommendedName>
</protein>
<dbReference type="InterPro" id="IPR039719">
    <property type="entry name" value="FBXO28"/>
</dbReference>
<feature type="region of interest" description="Disordered" evidence="1">
    <location>
        <begin position="174"/>
        <end position="212"/>
    </location>
</feature>
<reference evidence="2 3" key="1">
    <citation type="submission" date="2024-01" db="EMBL/GenBank/DDBJ databases">
        <authorList>
            <person name="Allen C."/>
            <person name="Tagirdzhanova G."/>
        </authorList>
    </citation>
    <scope>NUCLEOTIDE SEQUENCE [LARGE SCALE GENOMIC DNA]</scope>
    <source>
        <strain evidence="2 3">CBS 119000</strain>
    </source>
</reference>
<gene>
    <name evidence="2" type="ORF">SEPCBS119000_005050</name>
</gene>
<accession>A0ABP0DVS9</accession>
<feature type="compositionally biased region" description="Acidic residues" evidence="1">
    <location>
        <begin position="175"/>
        <end position="186"/>
    </location>
</feature>
<organism evidence="2 3">
    <name type="scientific">Sporothrix epigloea</name>
    <dbReference type="NCBI Taxonomy" id="1892477"/>
    <lineage>
        <taxon>Eukaryota</taxon>
        <taxon>Fungi</taxon>
        <taxon>Dikarya</taxon>
        <taxon>Ascomycota</taxon>
        <taxon>Pezizomycotina</taxon>
        <taxon>Sordariomycetes</taxon>
        <taxon>Sordariomycetidae</taxon>
        <taxon>Ophiostomatales</taxon>
        <taxon>Ophiostomataceae</taxon>
        <taxon>Sporothrix</taxon>
    </lineage>
</organism>
<dbReference type="Proteomes" id="UP001642502">
    <property type="component" value="Unassembled WGS sequence"/>
</dbReference>
<proteinExistence type="predicted"/>
<dbReference type="PANTHER" id="PTHR13252">
    <property type="entry name" value="F-BOX ONLY PROTEIN 28"/>
    <property type="match status" value="1"/>
</dbReference>
<sequence>MAARSTKGAPFPTPGPLSIVHVQEYGSEDVISNDIFAAGRIPSILHYDRRKLPVVKTAIHSGASLSSLASLPYPFPALKDYSHLCDGPARTSQATWRTVVACGEYKSKGSLELYPIDEGDGSSPMVNRQTSSSAKIFSVVSHGRQLALSDGAGCIRWFERDGFTEVRRCHLGSDDYADEGDKEEEDERRMAAEALGRRPDHTDSRRNGHLDSETGDIARKLLVTKAGSIGGAGKGSFENSDLLFWTGDKLGLVTFSPKPGSRAADFNEDDKTAAERAMKMEGDIYRARMRRIFQSARYFGENSDSDD</sequence>
<evidence type="ECO:0000313" key="3">
    <source>
        <dbReference type="Proteomes" id="UP001642502"/>
    </source>
</evidence>
<dbReference type="PANTHER" id="PTHR13252:SF9">
    <property type="entry name" value="F-BOX ONLY PROTEIN 28"/>
    <property type="match status" value="1"/>
</dbReference>